<dbReference type="eggNOG" id="COG2148">
    <property type="taxonomic scope" value="Bacteria"/>
</dbReference>
<feature type="transmembrane region" description="Helical" evidence="2">
    <location>
        <begin position="12"/>
        <end position="38"/>
    </location>
</feature>
<protein>
    <submittedName>
        <fullName evidence="4">Capsular polysaccharide synthesis enzyme Cap8M</fullName>
    </submittedName>
</protein>
<dbReference type="PATRIC" id="fig|1184267.3.peg.1481"/>
<dbReference type="RefSeq" id="WP_015470170.1">
    <property type="nucleotide sequence ID" value="NC_020813.1"/>
</dbReference>
<dbReference type="OrthoDB" id="5297016at2"/>
<reference evidence="4 5" key="1">
    <citation type="journal article" date="2013" name="ISME J.">
        <title>By their genes ye shall know them: genomic signatures of predatory bacteria.</title>
        <authorList>
            <person name="Pasternak Z."/>
            <person name="Pietrokovski S."/>
            <person name="Rotem O."/>
            <person name="Gophna U."/>
            <person name="Lurie-Weinberger M.N."/>
            <person name="Jurkevitch E."/>
        </authorList>
    </citation>
    <scope>NUCLEOTIDE SEQUENCE [LARGE SCALE GENOMIC DNA]</scope>
    <source>
        <strain evidence="4 5">JSS</strain>
    </source>
</reference>
<gene>
    <name evidence="4" type="ORF">A11Q_1464</name>
</gene>
<sequence>MIKSQPLHKFIFDFTIALILLLLLSPILIVFSILILLIEGRPVFFTQPRPGLNSKIFNIYKFRTMSNSANTLNSSEDYQRITRLGSFLRRTSIDELPQLFNVLKGELSLVGPRPLLVEYIPLYNERQKKRHCVKPGITGWAQVNGRNAITWEEKFDLDVWYAENWSITLDIKILFLTFFKVIRPKDIDSSQGITMEKFKGSSDA</sequence>
<dbReference type="PANTHER" id="PTHR30576">
    <property type="entry name" value="COLANIC BIOSYNTHESIS UDP-GLUCOSE LIPID CARRIER TRANSFERASE"/>
    <property type="match status" value="1"/>
</dbReference>
<name>M4VB29_9BACT</name>
<feature type="domain" description="Bacterial sugar transferase" evidence="3">
    <location>
        <begin position="9"/>
        <end position="182"/>
    </location>
</feature>
<dbReference type="InterPro" id="IPR003362">
    <property type="entry name" value="Bact_transf"/>
</dbReference>
<accession>M4VB29</accession>
<dbReference type="HOGENOM" id="CLU_024920_1_4_7"/>
<evidence type="ECO:0000313" key="4">
    <source>
        <dbReference type="EMBL" id="AGH95680.1"/>
    </source>
</evidence>
<keyword evidence="2" id="KW-0812">Transmembrane</keyword>
<keyword evidence="2" id="KW-1133">Transmembrane helix</keyword>
<evidence type="ECO:0000256" key="2">
    <source>
        <dbReference type="SAM" id="Phobius"/>
    </source>
</evidence>
<dbReference type="EMBL" id="CP003537">
    <property type="protein sequence ID" value="AGH95680.1"/>
    <property type="molecule type" value="Genomic_DNA"/>
</dbReference>
<evidence type="ECO:0000256" key="1">
    <source>
        <dbReference type="ARBA" id="ARBA00006464"/>
    </source>
</evidence>
<dbReference type="Pfam" id="PF02397">
    <property type="entry name" value="Bac_transf"/>
    <property type="match status" value="1"/>
</dbReference>
<dbReference type="GO" id="GO:0016780">
    <property type="term" value="F:phosphotransferase activity, for other substituted phosphate groups"/>
    <property type="evidence" value="ECO:0007669"/>
    <property type="project" value="TreeGrafter"/>
</dbReference>
<dbReference type="PANTHER" id="PTHR30576:SF8">
    <property type="entry name" value="UNDECAPRENYL-PHOSPHATE GALACTOSE PHOSPHOTRANSFERASE"/>
    <property type="match status" value="1"/>
</dbReference>
<evidence type="ECO:0000259" key="3">
    <source>
        <dbReference type="Pfam" id="PF02397"/>
    </source>
</evidence>
<proteinExistence type="inferred from homology"/>
<evidence type="ECO:0000313" key="5">
    <source>
        <dbReference type="Proteomes" id="UP000012040"/>
    </source>
</evidence>
<keyword evidence="2" id="KW-0472">Membrane</keyword>
<dbReference type="Proteomes" id="UP000012040">
    <property type="component" value="Chromosome"/>
</dbReference>
<dbReference type="AlphaFoldDB" id="M4VB29"/>
<keyword evidence="5" id="KW-1185">Reference proteome</keyword>
<dbReference type="STRING" id="1184267.A11Q_1464"/>
<comment type="similarity">
    <text evidence="1">Belongs to the bacterial sugar transferase family.</text>
</comment>
<organism evidence="4 5">
    <name type="scientific">Pseudobdellovibrio exovorus JSS</name>
    <dbReference type="NCBI Taxonomy" id="1184267"/>
    <lineage>
        <taxon>Bacteria</taxon>
        <taxon>Pseudomonadati</taxon>
        <taxon>Bdellovibrionota</taxon>
        <taxon>Bdellovibrionia</taxon>
        <taxon>Bdellovibrionales</taxon>
        <taxon>Pseudobdellovibrionaceae</taxon>
        <taxon>Pseudobdellovibrio</taxon>
    </lineage>
</organism>
<dbReference type="KEGG" id="bex:A11Q_1464"/>